<feature type="compositionally biased region" description="Basic and acidic residues" evidence="1">
    <location>
        <begin position="170"/>
        <end position="184"/>
    </location>
</feature>
<gene>
    <name evidence="2" type="ORF">KGF56_000280</name>
</gene>
<dbReference type="InterPro" id="IPR021017">
    <property type="entry name" value="Mediator_Med2_fun"/>
</dbReference>
<feature type="region of interest" description="Disordered" evidence="1">
    <location>
        <begin position="170"/>
        <end position="206"/>
    </location>
</feature>
<dbReference type="AlphaFoldDB" id="A0AAI9T1P6"/>
<sequence length="365" mass="41932">MSANLQTKLDNSLNDILKTAGFVFEIINNNKNQSRLITGPNNQLIQPTIIQQLTSHIDKFGEILDETIFKFNDAKWCIDTMIGNKQRQEEIKIKEELERQKREAEAKRLREEAEAKLKAEAEAAEKARLEAEAEARAKAKAKAEAEAEAEAKAQAERELAELERLRQEEEKKRIEEEEAEEKRKQSLQQQQQQQQQQQEQHQQQQRDQFNDFNDFLGFDMDEIQRENGGDRNDPLSSMNYNDLNLDVSMDDAEKIDDNNIFDVIDIENAGEDFPQQNNNIVTKNANDKQVNDLNQNNNGQLGTENVEEMDLDMNNLLGNDESILDGLNMSLLDTGFEGEDAQNNINNNQMGDEFDVDNFLNQFSS</sequence>
<feature type="compositionally biased region" description="Low complexity" evidence="1">
    <location>
        <begin position="186"/>
        <end position="206"/>
    </location>
</feature>
<dbReference type="Proteomes" id="UP001202479">
    <property type="component" value="Unassembled WGS sequence"/>
</dbReference>
<protein>
    <submittedName>
        <fullName evidence="2">Uncharacterized protein</fullName>
    </submittedName>
</protein>
<comment type="caution">
    <text evidence="2">The sequence shown here is derived from an EMBL/GenBank/DDBJ whole genome shotgun (WGS) entry which is preliminary data.</text>
</comment>
<reference evidence="2" key="1">
    <citation type="journal article" date="2022" name="DNA Res.">
        <title>Genome analysis of five recently described species of the CUG-Ser clade uncovers Candida theae as a new hybrid lineage with pathogenic potential in the Candida parapsilosis species complex.</title>
        <authorList>
            <person name="Mixao V."/>
            <person name="Del Olmo V."/>
            <person name="Hegedusova E."/>
            <person name="Saus E."/>
            <person name="Pryszcz L."/>
            <person name="Cillingova A."/>
            <person name="Nosek J."/>
            <person name="Gabaldon T."/>
        </authorList>
    </citation>
    <scope>NUCLEOTIDE SEQUENCE</scope>
    <source>
        <strain evidence="2">CBS 10844</strain>
    </source>
</reference>
<accession>A0AAI9T1P6</accession>
<evidence type="ECO:0000313" key="2">
    <source>
        <dbReference type="EMBL" id="KAI3406987.2"/>
    </source>
</evidence>
<evidence type="ECO:0000256" key="1">
    <source>
        <dbReference type="SAM" id="MobiDB-lite"/>
    </source>
</evidence>
<dbReference type="EMBL" id="JAHUZD010000019">
    <property type="protein sequence ID" value="KAI3406987.2"/>
    <property type="molecule type" value="Genomic_DNA"/>
</dbReference>
<dbReference type="RefSeq" id="XP_049182732.1">
    <property type="nucleotide sequence ID" value="XM_049324050.1"/>
</dbReference>
<organism evidence="2 3">
    <name type="scientific">Candida oxycetoniae</name>
    <dbReference type="NCBI Taxonomy" id="497107"/>
    <lineage>
        <taxon>Eukaryota</taxon>
        <taxon>Fungi</taxon>
        <taxon>Dikarya</taxon>
        <taxon>Ascomycota</taxon>
        <taxon>Saccharomycotina</taxon>
        <taxon>Pichiomycetes</taxon>
        <taxon>Debaryomycetaceae</taxon>
        <taxon>Candida/Lodderomyces clade</taxon>
        <taxon>Candida</taxon>
    </lineage>
</organism>
<dbReference type="Pfam" id="PF11214">
    <property type="entry name" value="Med2"/>
    <property type="match status" value="1"/>
</dbReference>
<proteinExistence type="predicted"/>
<dbReference type="GeneID" id="73377897"/>
<keyword evidence="3" id="KW-1185">Reference proteome</keyword>
<name>A0AAI9T1P6_9ASCO</name>
<evidence type="ECO:0000313" key="3">
    <source>
        <dbReference type="Proteomes" id="UP001202479"/>
    </source>
</evidence>